<evidence type="ECO:0000256" key="10">
    <source>
        <dbReference type="ARBA" id="ARBA00022968"/>
    </source>
</evidence>
<evidence type="ECO:0000313" key="18">
    <source>
        <dbReference type="Proteomes" id="UP001362899"/>
    </source>
</evidence>
<keyword evidence="11" id="KW-1133">Transmembrane helix</keyword>
<keyword evidence="18" id="KW-1185">Reference proteome</keyword>
<evidence type="ECO:0000256" key="15">
    <source>
        <dbReference type="RuleBase" id="RU362047"/>
    </source>
</evidence>
<dbReference type="GO" id="GO:0009003">
    <property type="term" value="F:signal peptidase activity"/>
    <property type="evidence" value="ECO:0007669"/>
    <property type="project" value="UniProtKB-EC"/>
</dbReference>
<proteinExistence type="inferred from homology"/>
<gene>
    <name evidence="17" type="ORF">DASB73_030900</name>
</gene>
<dbReference type="EC" id="3.4.21.89" evidence="4 15"/>
<evidence type="ECO:0000256" key="3">
    <source>
        <dbReference type="ARBA" id="ARBA00011035"/>
    </source>
</evidence>
<dbReference type="PANTHER" id="PTHR10806:SF6">
    <property type="entry name" value="SIGNAL PEPTIDASE COMPLEX CATALYTIC SUBUNIT SEC11"/>
    <property type="match status" value="1"/>
</dbReference>
<dbReference type="AlphaFoldDB" id="A0AAV5RLK7"/>
<accession>A0AAV5RLK7</accession>
<dbReference type="InterPro" id="IPR019756">
    <property type="entry name" value="Pept_S26A_signal_pept_1_Ser-AS"/>
</dbReference>
<evidence type="ECO:0000256" key="13">
    <source>
        <dbReference type="ARBA" id="ARBA00045533"/>
    </source>
</evidence>
<comment type="subcellular location">
    <subcellularLocation>
        <location evidence="2">Endoplasmic reticulum membrane</location>
        <topology evidence="2">Single-pass type II membrane protein</topology>
    </subcellularLocation>
</comment>
<evidence type="ECO:0000256" key="2">
    <source>
        <dbReference type="ARBA" id="ARBA00004648"/>
    </source>
</evidence>
<evidence type="ECO:0000256" key="12">
    <source>
        <dbReference type="ARBA" id="ARBA00023136"/>
    </source>
</evidence>
<comment type="function">
    <text evidence="13">Catalytic component of the signal peptidase complex (SPC) which catalyzes the cleavage of N-terminal signal sequences from nascent proteins as they are translocated into the lumen of the endoplasmic reticulum. Specifically cleaves N-terminal signal peptides that contain a hydrophobic alpha-helix (h-region) shorter than 18-20 amino acids.</text>
</comment>
<evidence type="ECO:0000256" key="5">
    <source>
        <dbReference type="ARBA" id="ARBA00019685"/>
    </source>
</evidence>
<dbReference type="GO" id="GO:0004252">
    <property type="term" value="F:serine-type endopeptidase activity"/>
    <property type="evidence" value="ECO:0007669"/>
    <property type="project" value="InterPro"/>
</dbReference>
<dbReference type="Pfam" id="PF00717">
    <property type="entry name" value="Peptidase_S24"/>
    <property type="match status" value="1"/>
</dbReference>
<dbReference type="EMBL" id="BTGC01000008">
    <property type="protein sequence ID" value="GMM52127.1"/>
    <property type="molecule type" value="Genomic_DNA"/>
</dbReference>
<dbReference type="SUPFAM" id="SSF51306">
    <property type="entry name" value="LexA/Signal peptidase"/>
    <property type="match status" value="1"/>
</dbReference>
<dbReference type="CDD" id="cd06530">
    <property type="entry name" value="S26_SPase_I"/>
    <property type="match status" value="1"/>
</dbReference>
<dbReference type="PROSITE" id="PS00501">
    <property type="entry name" value="SPASE_I_1"/>
    <property type="match status" value="1"/>
</dbReference>
<sequence>MASEAQKEASSVTAPVVVRGNAGYLNPKRIRKSLTQLLSVCMMFVSGYMMYQSAGVIANSASPAVVVLSGSMEPAFQRGDILFLWNNERNVNIGDVVVYDTGSRTIPIVHRVVHEHHNANKQLLLTKGDNNERNDIGLYENGRIYLDRQRDITGGVVKGYVPKLGYITILLAENPKFKILFLGGMLLLHLMSGD</sequence>
<keyword evidence="9 15" id="KW-0256">Endoplasmic reticulum</keyword>
<reference evidence="17 18" key="1">
    <citation type="journal article" date="2023" name="Elife">
        <title>Identification of key yeast species and microbe-microbe interactions impacting larval growth of Drosophila in the wild.</title>
        <authorList>
            <person name="Mure A."/>
            <person name="Sugiura Y."/>
            <person name="Maeda R."/>
            <person name="Honda K."/>
            <person name="Sakurai N."/>
            <person name="Takahashi Y."/>
            <person name="Watada M."/>
            <person name="Katoh T."/>
            <person name="Gotoh A."/>
            <person name="Gotoh Y."/>
            <person name="Taniguchi I."/>
            <person name="Nakamura K."/>
            <person name="Hayashi T."/>
            <person name="Katayama T."/>
            <person name="Uemura T."/>
            <person name="Hattori Y."/>
        </authorList>
    </citation>
    <scope>NUCLEOTIDE SEQUENCE [LARGE SCALE GENOMIC DNA]</scope>
    <source>
        <strain evidence="17 18">SB-73</strain>
    </source>
</reference>
<dbReference type="InterPro" id="IPR001733">
    <property type="entry name" value="Peptidase_S26B"/>
</dbReference>
<name>A0AAV5RLK7_STABA</name>
<evidence type="ECO:0000256" key="11">
    <source>
        <dbReference type="ARBA" id="ARBA00022989"/>
    </source>
</evidence>
<organism evidence="17 18">
    <name type="scientific">Starmerella bacillaris</name>
    <name type="common">Yeast</name>
    <name type="synonym">Candida zemplinina</name>
    <dbReference type="NCBI Taxonomy" id="1247836"/>
    <lineage>
        <taxon>Eukaryota</taxon>
        <taxon>Fungi</taxon>
        <taxon>Dikarya</taxon>
        <taxon>Ascomycota</taxon>
        <taxon>Saccharomycotina</taxon>
        <taxon>Dipodascomycetes</taxon>
        <taxon>Dipodascales</taxon>
        <taxon>Trichomonascaceae</taxon>
        <taxon>Starmerella</taxon>
    </lineage>
</organism>
<evidence type="ECO:0000259" key="16">
    <source>
        <dbReference type="Pfam" id="PF00717"/>
    </source>
</evidence>
<dbReference type="Proteomes" id="UP001362899">
    <property type="component" value="Unassembled WGS sequence"/>
</dbReference>
<dbReference type="PANTHER" id="PTHR10806">
    <property type="entry name" value="SIGNAL PEPTIDASE COMPLEX CATALYTIC SUBUNIT SEC11"/>
    <property type="match status" value="1"/>
</dbReference>
<comment type="subunit">
    <text evidence="14">Component of the signal peptidase complex (SPC) composed of a catalytic subunit SEC11 and three accessory subunits SPC1, SPC2 and SPC3. The complex induces a local thinning of the ER membrane which is used to measure the length of the signal peptide (SP) h-region of protein substrates. This ensures the selectivity of the complex towards h-regions shorter than 18-20 amino acids. SPC associates with the translocon complex.</text>
</comment>
<evidence type="ECO:0000256" key="8">
    <source>
        <dbReference type="ARBA" id="ARBA00022801"/>
    </source>
</evidence>
<keyword evidence="12" id="KW-0472">Membrane</keyword>
<keyword evidence="8 15" id="KW-0378">Hydrolase</keyword>
<dbReference type="NCBIfam" id="TIGR02228">
    <property type="entry name" value="sigpep_I_arch"/>
    <property type="match status" value="1"/>
</dbReference>
<dbReference type="PRINTS" id="PR00728">
    <property type="entry name" value="SIGNALPTASE"/>
</dbReference>
<evidence type="ECO:0000313" key="17">
    <source>
        <dbReference type="EMBL" id="GMM52127.1"/>
    </source>
</evidence>
<evidence type="ECO:0000256" key="4">
    <source>
        <dbReference type="ARBA" id="ARBA00013208"/>
    </source>
</evidence>
<feature type="domain" description="Peptidase S24/S26A/S26B/S26C" evidence="16">
    <location>
        <begin position="47"/>
        <end position="134"/>
    </location>
</feature>
<keyword evidence="7" id="KW-0812">Transmembrane</keyword>
<comment type="similarity">
    <text evidence="3 15">Belongs to the peptidase S26B family.</text>
</comment>
<protein>
    <recommendedName>
        <fullName evidence="5 15">Signal peptidase complex catalytic subunit SEC11</fullName>
        <ecNumber evidence="4 15">3.4.21.89</ecNumber>
    </recommendedName>
</protein>
<keyword evidence="10" id="KW-0735">Signal-anchor</keyword>
<evidence type="ECO:0000256" key="6">
    <source>
        <dbReference type="ARBA" id="ARBA00022670"/>
    </source>
</evidence>
<comment type="catalytic activity">
    <reaction evidence="1 15">
        <text>Cleavage of hydrophobic, N-terminal signal or leader sequences from secreted and periplasmic proteins.</text>
        <dbReference type="EC" id="3.4.21.89"/>
    </reaction>
</comment>
<dbReference type="InterPro" id="IPR036286">
    <property type="entry name" value="LexA/Signal_pep-like_sf"/>
</dbReference>
<evidence type="ECO:0000256" key="1">
    <source>
        <dbReference type="ARBA" id="ARBA00000677"/>
    </source>
</evidence>
<dbReference type="InterPro" id="IPR015927">
    <property type="entry name" value="Peptidase_S24_S26A/B/C"/>
</dbReference>
<dbReference type="InterPro" id="IPR019533">
    <property type="entry name" value="Peptidase_S26"/>
</dbReference>
<keyword evidence="6 15" id="KW-0645">Protease</keyword>
<comment type="caution">
    <text evidence="17">The sequence shown here is derived from an EMBL/GenBank/DDBJ whole genome shotgun (WGS) entry which is preliminary data.</text>
</comment>
<evidence type="ECO:0000256" key="7">
    <source>
        <dbReference type="ARBA" id="ARBA00022692"/>
    </source>
</evidence>
<evidence type="ECO:0000256" key="9">
    <source>
        <dbReference type="ARBA" id="ARBA00022824"/>
    </source>
</evidence>
<dbReference type="GO" id="GO:0005787">
    <property type="term" value="C:signal peptidase complex"/>
    <property type="evidence" value="ECO:0007669"/>
    <property type="project" value="UniProtKB-ARBA"/>
</dbReference>
<dbReference type="GO" id="GO:0006465">
    <property type="term" value="P:signal peptide processing"/>
    <property type="evidence" value="ECO:0007669"/>
    <property type="project" value="UniProtKB-UniRule"/>
</dbReference>
<evidence type="ECO:0000256" key="14">
    <source>
        <dbReference type="ARBA" id="ARBA00047037"/>
    </source>
</evidence>